<feature type="compositionally biased region" description="Basic residues" evidence="1">
    <location>
        <begin position="10"/>
        <end position="23"/>
    </location>
</feature>
<evidence type="ECO:0000313" key="2">
    <source>
        <dbReference type="EMBL" id="TCG08655.1"/>
    </source>
</evidence>
<keyword evidence="3" id="KW-1185">Reference proteome</keyword>
<accession>A0A4R0XIK6</accession>
<feature type="region of interest" description="Disordered" evidence="1">
    <location>
        <begin position="1"/>
        <end position="65"/>
    </location>
</feature>
<proteinExistence type="predicted"/>
<evidence type="ECO:0000313" key="3">
    <source>
        <dbReference type="Proteomes" id="UP000294200"/>
    </source>
</evidence>
<organism evidence="2 3">
    <name type="scientific">Paraburkholderia steynii</name>
    <dbReference type="NCBI Taxonomy" id="1245441"/>
    <lineage>
        <taxon>Bacteria</taxon>
        <taxon>Pseudomonadati</taxon>
        <taxon>Pseudomonadota</taxon>
        <taxon>Betaproteobacteria</taxon>
        <taxon>Burkholderiales</taxon>
        <taxon>Burkholderiaceae</taxon>
        <taxon>Paraburkholderia</taxon>
    </lineage>
</organism>
<dbReference type="AlphaFoldDB" id="A0A4R0XIK6"/>
<dbReference type="EMBL" id="MWML01000029">
    <property type="protein sequence ID" value="TCG08655.1"/>
    <property type="molecule type" value="Genomic_DNA"/>
</dbReference>
<dbReference type="Proteomes" id="UP000294200">
    <property type="component" value="Unassembled WGS sequence"/>
</dbReference>
<name>A0A4R0XIK6_9BURK</name>
<sequence length="65" mass="7467">MRAASSPARRTQRDRHVPRHPRARPPGLHRASLFAPLQPFRRQRNARNPVSTLQAVDSLHTQRLA</sequence>
<reference evidence="2 3" key="1">
    <citation type="submission" date="2017-02" db="EMBL/GenBank/DDBJ databases">
        <title>Paraburkholderia sophoroidis sp. nov. and Paraburkholderia steynii sp. nov. rhizobial symbionts of the fynbos legume Hypocalyptus sophoroides.</title>
        <authorList>
            <person name="Steenkamp E.T."/>
            <person name="Beukes C.W."/>
            <person name="Van Zyl E."/>
            <person name="Avontuur J."/>
            <person name="Chan W.Y."/>
            <person name="Hassen A."/>
            <person name="Palmer M."/>
            <person name="Mthombeni L."/>
            <person name="Phalane F."/>
            <person name="Sereme K."/>
            <person name="Venter S.N."/>
        </authorList>
    </citation>
    <scope>NUCLEOTIDE SEQUENCE [LARGE SCALE GENOMIC DNA]</scope>
    <source>
        <strain evidence="2 3">HC1.1ba</strain>
    </source>
</reference>
<gene>
    <name evidence="2" type="ORF">BZM27_10885</name>
</gene>
<comment type="caution">
    <text evidence="2">The sequence shown here is derived from an EMBL/GenBank/DDBJ whole genome shotgun (WGS) entry which is preliminary data.</text>
</comment>
<evidence type="ECO:0000256" key="1">
    <source>
        <dbReference type="SAM" id="MobiDB-lite"/>
    </source>
</evidence>
<feature type="compositionally biased region" description="Polar residues" evidence="1">
    <location>
        <begin position="46"/>
        <end position="65"/>
    </location>
</feature>
<protein>
    <submittedName>
        <fullName evidence="2">Uncharacterized protein</fullName>
    </submittedName>
</protein>